<sequence>MPTPPPSAGPAGRSRTGRARSEQARQDILAAALELARRDLGTTTVDSIAHRAGVGKQTIYRWWPSKWAIILEALLEHAERDITAGTDSGPLAERLATFLASTFAQLAGPDSDGPLLRALMAHAQQNPAFAVAWRDLLILPRRRALLELMSEGRNEDREAAVDLLFGGMWYRLLVEHGPLDHAYAHRLATAAAALLKA</sequence>
<dbReference type="RefSeq" id="WP_110568167.1">
    <property type="nucleotide sequence ID" value="NZ_PYBV01000058.1"/>
</dbReference>
<dbReference type="SUPFAM" id="SSF46689">
    <property type="entry name" value="Homeodomain-like"/>
    <property type="match status" value="1"/>
</dbReference>
<dbReference type="PANTHER" id="PTHR30055:SF148">
    <property type="entry name" value="TETR-FAMILY TRANSCRIPTIONAL REGULATOR"/>
    <property type="match status" value="1"/>
</dbReference>
<dbReference type="GO" id="GO:0000976">
    <property type="term" value="F:transcription cis-regulatory region binding"/>
    <property type="evidence" value="ECO:0007669"/>
    <property type="project" value="TreeGrafter"/>
</dbReference>
<evidence type="ECO:0000313" key="8">
    <source>
        <dbReference type="Proteomes" id="UP000248333"/>
    </source>
</evidence>
<protein>
    <submittedName>
        <fullName evidence="7">TetR family transcriptional regulator</fullName>
    </submittedName>
</protein>
<feature type="domain" description="HTH tetR-type" evidence="6">
    <location>
        <begin position="22"/>
        <end position="81"/>
    </location>
</feature>
<dbReference type="Proteomes" id="UP000248333">
    <property type="component" value="Unassembled WGS sequence"/>
</dbReference>
<reference evidence="7 8" key="1">
    <citation type="submission" date="2018-03" db="EMBL/GenBank/DDBJ databases">
        <title>Bioinformatic expansion and discovery of thiopeptide antibiotics.</title>
        <authorList>
            <person name="Schwalen C.J."/>
            <person name="Hudson G.A."/>
            <person name="Mitchell D.A."/>
        </authorList>
    </citation>
    <scope>NUCLEOTIDE SEQUENCE [LARGE SCALE GENOMIC DNA]</scope>
    <source>
        <strain evidence="7 8">NRRL 8041</strain>
    </source>
</reference>
<comment type="caution">
    <text evidence="7">The sequence shown here is derived from an EMBL/GenBank/DDBJ whole genome shotgun (WGS) entry which is preliminary data.</text>
</comment>
<dbReference type="OrthoDB" id="9796019at2"/>
<dbReference type="Gene3D" id="1.10.10.60">
    <property type="entry name" value="Homeodomain-like"/>
    <property type="match status" value="1"/>
</dbReference>
<dbReference type="PANTHER" id="PTHR30055">
    <property type="entry name" value="HTH-TYPE TRANSCRIPTIONAL REGULATOR RUTR"/>
    <property type="match status" value="1"/>
</dbReference>
<dbReference type="InterPro" id="IPR009057">
    <property type="entry name" value="Homeodomain-like_sf"/>
</dbReference>
<gene>
    <name evidence="7" type="ORF">C7C45_31125</name>
</gene>
<keyword evidence="3" id="KW-0804">Transcription</keyword>
<evidence type="ECO:0000256" key="5">
    <source>
        <dbReference type="SAM" id="MobiDB-lite"/>
    </source>
</evidence>
<keyword evidence="2 4" id="KW-0238">DNA-binding</keyword>
<dbReference type="InterPro" id="IPR001647">
    <property type="entry name" value="HTH_TetR"/>
</dbReference>
<name>A0A318NF88_9ACTN</name>
<evidence type="ECO:0000259" key="6">
    <source>
        <dbReference type="PROSITE" id="PS50977"/>
    </source>
</evidence>
<dbReference type="Pfam" id="PF00440">
    <property type="entry name" value="TetR_N"/>
    <property type="match status" value="1"/>
</dbReference>
<evidence type="ECO:0000256" key="2">
    <source>
        <dbReference type="ARBA" id="ARBA00023125"/>
    </source>
</evidence>
<feature type="region of interest" description="Disordered" evidence="5">
    <location>
        <begin position="1"/>
        <end position="23"/>
    </location>
</feature>
<proteinExistence type="predicted"/>
<keyword evidence="1" id="KW-0805">Transcription regulation</keyword>
<dbReference type="Pfam" id="PF16859">
    <property type="entry name" value="TetR_C_11"/>
    <property type="match status" value="1"/>
</dbReference>
<dbReference type="Gene3D" id="1.10.357.10">
    <property type="entry name" value="Tetracycline Repressor, domain 2"/>
    <property type="match status" value="1"/>
</dbReference>
<accession>A0A318NF88</accession>
<keyword evidence="8" id="KW-1185">Reference proteome</keyword>
<dbReference type="InterPro" id="IPR011075">
    <property type="entry name" value="TetR_C"/>
</dbReference>
<evidence type="ECO:0000256" key="1">
    <source>
        <dbReference type="ARBA" id="ARBA00023015"/>
    </source>
</evidence>
<dbReference type="AlphaFoldDB" id="A0A318NF88"/>
<dbReference type="GO" id="GO:0003700">
    <property type="term" value="F:DNA-binding transcription factor activity"/>
    <property type="evidence" value="ECO:0007669"/>
    <property type="project" value="TreeGrafter"/>
</dbReference>
<dbReference type="SUPFAM" id="SSF48498">
    <property type="entry name" value="Tetracyclin repressor-like, C-terminal domain"/>
    <property type="match status" value="1"/>
</dbReference>
<dbReference type="InterPro" id="IPR036271">
    <property type="entry name" value="Tet_transcr_reg_TetR-rel_C_sf"/>
</dbReference>
<dbReference type="InterPro" id="IPR050109">
    <property type="entry name" value="HTH-type_TetR-like_transc_reg"/>
</dbReference>
<organism evidence="7 8">
    <name type="scientific">Micromonospora arborensis</name>
    <dbReference type="NCBI Taxonomy" id="2116518"/>
    <lineage>
        <taxon>Bacteria</taxon>
        <taxon>Bacillati</taxon>
        <taxon>Actinomycetota</taxon>
        <taxon>Actinomycetes</taxon>
        <taxon>Micromonosporales</taxon>
        <taxon>Micromonosporaceae</taxon>
        <taxon>Micromonospora</taxon>
    </lineage>
</organism>
<evidence type="ECO:0000256" key="4">
    <source>
        <dbReference type="PROSITE-ProRule" id="PRU00335"/>
    </source>
</evidence>
<evidence type="ECO:0000256" key="3">
    <source>
        <dbReference type="ARBA" id="ARBA00023163"/>
    </source>
</evidence>
<evidence type="ECO:0000313" key="7">
    <source>
        <dbReference type="EMBL" id="PYC63875.1"/>
    </source>
</evidence>
<dbReference type="PROSITE" id="PS50977">
    <property type="entry name" value="HTH_TETR_2"/>
    <property type="match status" value="1"/>
</dbReference>
<dbReference type="EMBL" id="PYBV01000058">
    <property type="protein sequence ID" value="PYC63875.1"/>
    <property type="molecule type" value="Genomic_DNA"/>
</dbReference>
<feature type="DNA-binding region" description="H-T-H motif" evidence="4">
    <location>
        <begin position="44"/>
        <end position="63"/>
    </location>
</feature>